<evidence type="ECO:0000256" key="1">
    <source>
        <dbReference type="SAM" id="SignalP"/>
    </source>
</evidence>
<dbReference type="InterPro" id="IPR045860">
    <property type="entry name" value="Snake_toxin-like_sf"/>
</dbReference>
<evidence type="ECO:0000259" key="2">
    <source>
        <dbReference type="Pfam" id="PF05444"/>
    </source>
</evidence>
<proteinExistence type="predicted"/>
<feature type="signal peptide" evidence="1">
    <location>
        <begin position="1"/>
        <end position="19"/>
    </location>
</feature>
<dbReference type="Gene3D" id="2.10.60.10">
    <property type="entry name" value="CD59"/>
    <property type="match status" value="1"/>
</dbReference>
<organism evidence="3">
    <name type="scientific">Nyssomyia neivai</name>
    <dbReference type="NCBI Taxonomy" id="330878"/>
    <lineage>
        <taxon>Eukaryota</taxon>
        <taxon>Metazoa</taxon>
        <taxon>Ecdysozoa</taxon>
        <taxon>Arthropoda</taxon>
        <taxon>Hexapoda</taxon>
        <taxon>Insecta</taxon>
        <taxon>Pterygota</taxon>
        <taxon>Neoptera</taxon>
        <taxon>Endopterygota</taxon>
        <taxon>Diptera</taxon>
        <taxon>Nematocera</taxon>
        <taxon>Psychodoidea</taxon>
        <taxon>Psychodidae</taxon>
        <taxon>Nyssomyia</taxon>
    </lineage>
</organism>
<feature type="chain" id="PRO_5012702062" evidence="1">
    <location>
        <begin position="20"/>
        <end position="139"/>
    </location>
</feature>
<keyword evidence="1" id="KW-0732">Signal</keyword>
<evidence type="ECO:0000313" key="3">
    <source>
        <dbReference type="EMBL" id="JAV08183.1"/>
    </source>
</evidence>
<dbReference type="SUPFAM" id="SSF57302">
    <property type="entry name" value="Snake toxin-like"/>
    <property type="match status" value="1"/>
</dbReference>
<dbReference type="Pfam" id="PF05444">
    <property type="entry name" value="DUF753"/>
    <property type="match status" value="1"/>
</dbReference>
<feature type="domain" description="DUF753" evidence="2">
    <location>
        <begin position="20"/>
        <end position="104"/>
    </location>
</feature>
<protein>
    <submittedName>
        <fullName evidence="3">Putative conserved secreted protein</fullName>
    </submittedName>
</protein>
<dbReference type="EMBL" id="GFDF01005901">
    <property type="protein sequence ID" value="JAV08183.1"/>
    <property type="molecule type" value="Transcribed_RNA"/>
</dbReference>
<accession>A0A1L8DNX6</accession>
<name>A0A1L8DNX6_9DIPT</name>
<sequence>MMSVPKIFFFILLIGAATALQCYTCNSDEIGDDCIGNTAKWSITKCPDGEKVCYVRLTRATLNSTTGFAERGCESTMNFCKNWFRILFPTGVHSCYVCNSSKCNEINALDIKESSSSRSSLNLYLLILTFLPVLKKISS</sequence>
<reference evidence="3" key="1">
    <citation type="submission" date="2016-12" db="EMBL/GenBank/DDBJ databases">
        <title>An insight into the sialome and mialome of the sand fly, Nyssomyia neivai.</title>
        <authorList>
            <person name="Sebastian V."/>
            <person name="Goulart T.M."/>
            <person name="Oliveira W."/>
            <person name="Calvo E."/>
            <person name="Oliveira L.F."/>
            <person name="Pinto M.C."/>
            <person name="Rosselino A.M."/>
            <person name="Ribeiro J.M."/>
        </authorList>
    </citation>
    <scope>NUCLEOTIDE SEQUENCE</scope>
</reference>
<dbReference type="CDD" id="cd00117">
    <property type="entry name" value="TFP"/>
    <property type="match status" value="1"/>
</dbReference>
<dbReference type="InterPro" id="IPR008472">
    <property type="entry name" value="DUF753"/>
</dbReference>
<dbReference type="AlphaFoldDB" id="A0A1L8DNX6"/>